<evidence type="ECO:0000313" key="2">
    <source>
        <dbReference type="Proteomes" id="UP001224775"/>
    </source>
</evidence>
<name>A0AAD8Y7T2_9STRA</name>
<dbReference type="Proteomes" id="UP001224775">
    <property type="component" value="Unassembled WGS sequence"/>
</dbReference>
<accession>A0AAD8Y7T2</accession>
<dbReference type="EMBL" id="JATAAI010000016">
    <property type="protein sequence ID" value="KAK1740326.1"/>
    <property type="molecule type" value="Genomic_DNA"/>
</dbReference>
<dbReference type="Gene3D" id="1.25.40.10">
    <property type="entry name" value="Tetratricopeptide repeat domain"/>
    <property type="match status" value="1"/>
</dbReference>
<keyword evidence="2" id="KW-1185">Reference proteome</keyword>
<comment type="caution">
    <text evidence="1">The sequence shown here is derived from an EMBL/GenBank/DDBJ whole genome shotgun (WGS) entry which is preliminary data.</text>
</comment>
<proteinExistence type="predicted"/>
<evidence type="ECO:0000313" key="1">
    <source>
        <dbReference type="EMBL" id="KAK1740326.1"/>
    </source>
</evidence>
<dbReference type="AlphaFoldDB" id="A0AAD8Y7T2"/>
<organism evidence="1 2">
    <name type="scientific">Skeletonema marinoi</name>
    <dbReference type="NCBI Taxonomy" id="267567"/>
    <lineage>
        <taxon>Eukaryota</taxon>
        <taxon>Sar</taxon>
        <taxon>Stramenopiles</taxon>
        <taxon>Ochrophyta</taxon>
        <taxon>Bacillariophyta</taxon>
        <taxon>Coscinodiscophyceae</taxon>
        <taxon>Thalassiosirophycidae</taxon>
        <taxon>Thalassiosirales</taxon>
        <taxon>Skeletonemataceae</taxon>
        <taxon>Skeletonema</taxon>
        <taxon>Skeletonema marinoi-dohrnii complex</taxon>
    </lineage>
</organism>
<evidence type="ECO:0008006" key="3">
    <source>
        <dbReference type="Google" id="ProtNLM"/>
    </source>
</evidence>
<protein>
    <recommendedName>
        <fullName evidence="3">RING-type domain-containing protein</fullName>
    </recommendedName>
</protein>
<dbReference type="InterPro" id="IPR011990">
    <property type="entry name" value="TPR-like_helical_dom_sf"/>
</dbReference>
<dbReference type="SUPFAM" id="SSF81901">
    <property type="entry name" value="HCP-like"/>
    <property type="match status" value="1"/>
</dbReference>
<reference evidence="1" key="1">
    <citation type="submission" date="2023-06" db="EMBL/GenBank/DDBJ databases">
        <title>Survivors Of The Sea: Transcriptome response of Skeletonema marinoi to long-term dormancy.</title>
        <authorList>
            <person name="Pinder M.I.M."/>
            <person name="Kourtchenko O."/>
            <person name="Robertson E.K."/>
            <person name="Larsson T."/>
            <person name="Maumus F."/>
            <person name="Osuna-Cruz C.M."/>
            <person name="Vancaester E."/>
            <person name="Stenow R."/>
            <person name="Vandepoele K."/>
            <person name="Ploug H."/>
            <person name="Bruchert V."/>
            <person name="Godhe A."/>
            <person name="Topel M."/>
        </authorList>
    </citation>
    <scope>NUCLEOTIDE SEQUENCE</scope>
    <source>
        <strain evidence="1">R05AC</strain>
    </source>
</reference>
<sequence>MSTSTEAADTSCAFYGTPEVDNVKFKRSTTKVQEERDRTAAAEVRDEILYRQPESTGAELQRDDVLFRQPESTHLEDCPICFLPLPLDPYKSTLQSCCSKVICKGCRRANKLRGMNKNLNHTCLMCRQPTPRSKKEVNMYSMKRVAANDPVAIQERGKKHYYDGHYRGAFKYWRKAAELGNVDSIYLLSLLYRDGRDVEKNEEKEWYQLEEAAIAGHVGARFTLAHNEKSRRGRADRAVKHLIIAANLGCDYSMEALKQCHTNGEVDDDKFTAALHAHQAAVDAMNSPQREEQANFERSLEEWFCADK</sequence>
<gene>
    <name evidence="1" type="ORF">QTG54_009276</name>
</gene>